<proteinExistence type="inferred from homology"/>
<dbReference type="Proteomes" id="UP000316759">
    <property type="component" value="Unassembled WGS sequence"/>
</dbReference>
<evidence type="ECO:0000256" key="6">
    <source>
        <dbReference type="SAM" id="MobiDB-lite"/>
    </source>
</evidence>
<feature type="active site" description="Proton donor/acceptor" evidence="5">
    <location>
        <position position="24"/>
    </location>
</feature>
<dbReference type="Gene3D" id="1.10.10.10">
    <property type="entry name" value="Winged helix-like DNA-binding domain superfamily/Winged helix DNA-binding domain"/>
    <property type="match status" value="1"/>
</dbReference>
<feature type="chain" id="PRO_5021476346" description="histone acetyltransferase" evidence="7">
    <location>
        <begin position="19"/>
        <end position="171"/>
    </location>
</feature>
<dbReference type="InterPro" id="IPR036388">
    <property type="entry name" value="WH-like_DNA-bd_sf"/>
</dbReference>
<feature type="non-terminal residue" evidence="9">
    <location>
        <position position="1"/>
    </location>
</feature>
<accession>A0A504YQM9</accession>
<evidence type="ECO:0000256" key="3">
    <source>
        <dbReference type="ARBA" id="ARBA00022679"/>
    </source>
</evidence>
<gene>
    <name evidence="9" type="ORF">FGIG_08177</name>
</gene>
<evidence type="ECO:0000256" key="5">
    <source>
        <dbReference type="PIRSR" id="PIRSR602717-51"/>
    </source>
</evidence>
<keyword evidence="7" id="KW-0732">Signal</keyword>
<dbReference type="OrthoDB" id="787137at2759"/>
<dbReference type="GO" id="GO:0003682">
    <property type="term" value="F:chromatin binding"/>
    <property type="evidence" value="ECO:0007669"/>
    <property type="project" value="TreeGrafter"/>
</dbReference>
<dbReference type="InterPro" id="IPR016181">
    <property type="entry name" value="Acyl_CoA_acyltransferase"/>
</dbReference>
<dbReference type="EMBL" id="SUNJ01006260">
    <property type="protein sequence ID" value="TPP62955.1"/>
    <property type="molecule type" value="Genomic_DNA"/>
</dbReference>
<dbReference type="EC" id="2.3.1.48" evidence="2"/>
<feature type="signal peptide" evidence="7">
    <location>
        <begin position="1"/>
        <end position="18"/>
    </location>
</feature>
<dbReference type="InterPro" id="IPR050603">
    <property type="entry name" value="MYST_HAT"/>
</dbReference>
<comment type="caution">
    <text evidence="9">The sequence shown here is derived from an EMBL/GenBank/DDBJ whole genome shotgun (WGS) entry which is preliminary data.</text>
</comment>
<evidence type="ECO:0000256" key="1">
    <source>
        <dbReference type="ARBA" id="ARBA00010107"/>
    </source>
</evidence>
<evidence type="ECO:0000256" key="4">
    <source>
        <dbReference type="ARBA" id="ARBA00022990"/>
    </source>
</evidence>
<feature type="domain" description="MYST-type HAT" evidence="8">
    <location>
        <begin position="1"/>
        <end position="159"/>
    </location>
</feature>
<protein>
    <recommendedName>
        <fullName evidence="2">histone acetyltransferase</fullName>
        <ecNumber evidence="2">2.3.1.48</ecNumber>
    </recommendedName>
</protein>
<evidence type="ECO:0000256" key="7">
    <source>
        <dbReference type="SAM" id="SignalP"/>
    </source>
</evidence>
<organism evidence="9 10">
    <name type="scientific">Fasciola gigantica</name>
    <name type="common">Giant liver fluke</name>
    <dbReference type="NCBI Taxonomy" id="46835"/>
    <lineage>
        <taxon>Eukaryota</taxon>
        <taxon>Metazoa</taxon>
        <taxon>Spiralia</taxon>
        <taxon>Lophotrochozoa</taxon>
        <taxon>Platyhelminthes</taxon>
        <taxon>Trematoda</taxon>
        <taxon>Digenea</taxon>
        <taxon>Plagiorchiida</taxon>
        <taxon>Echinostomata</taxon>
        <taxon>Echinostomatoidea</taxon>
        <taxon>Fasciolidae</taxon>
        <taxon>Fasciola</taxon>
    </lineage>
</organism>
<reference evidence="9 10" key="1">
    <citation type="submission" date="2019-04" db="EMBL/GenBank/DDBJ databases">
        <title>Annotation for the trematode Fasciola gigantica.</title>
        <authorList>
            <person name="Choi Y.-J."/>
        </authorList>
    </citation>
    <scope>NUCLEOTIDE SEQUENCE [LARGE SCALE GENOMIC DNA]</scope>
    <source>
        <strain evidence="9">Uganda_cow_1</strain>
    </source>
</reference>
<dbReference type="Pfam" id="PF01853">
    <property type="entry name" value="MOZ_SAS"/>
    <property type="match status" value="1"/>
</dbReference>
<dbReference type="GO" id="GO:0006357">
    <property type="term" value="P:regulation of transcription by RNA polymerase II"/>
    <property type="evidence" value="ECO:0007669"/>
    <property type="project" value="TreeGrafter"/>
</dbReference>
<keyword evidence="3 9" id="KW-0808">Transferase</keyword>
<dbReference type="SUPFAM" id="SSF55729">
    <property type="entry name" value="Acyl-CoA N-acyltransferases (Nat)"/>
    <property type="match status" value="1"/>
</dbReference>
<dbReference type="PANTHER" id="PTHR10615">
    <property type="entry name" value="HISTONE ACETYLTRANSFERASE"/>
    <property type="match status" value="1"/>
</dbReference>
<dbReference type="PROSITE" id="PS51726">
    <property type="entry name" value="MYST_HAT"/>
    <property type="match status" value="1"/>
</dbReference>
<keyword evidence="10" id="KW-1185">Reference proteome</keyword>
<comment type="similarity">
    <text evidence="1">Belongs to the MYST (SAS/MOZ) family.</text>
</comment>
<name>A0A504YQM9_FASGI</name>
<dbReference type="STRING" id="46835.A0A504YQM9"/>
<evidence type="ECO:0000313" key="10">
    <source>
        <dbReference type="Proteomes" id="UP000316759"/>
    </source>
</evidence>
<evidence type="ECO:0000313" key="9">
    <source>
        <dbReference type="EMBL" id="TPP62955.1"/>
    </source>
</evidence>
<dbReference type="InterPro" id="IPR002717">
    <property type="entry name" value="HAT_MYST-type"/>
</dbReference>
<dbReference type="AlphaFoldDB" id="A0A504YQM9"/>
<dbReference type="GO" id="GO:0000785">
    <property type="term" value="C:chromatin"/>
    <property type="evidence" value="ECO:0007669"/>
    <property type="project" value="TreeGrafter"/>
</dbReference>
<dbReference type="PANTHER" id="PTHR10615:SF217">
    <property type="entry name" value="HISTONE ACETYLTRANSFERASE"/>
    <property type="match status" value="1"/>
</dbReference>
<dbReference type="GO" id="GO:0005634">
    <property type="term" value="C:nucleus"/>
    <property type="evidence" value="ECO:0007669"/>
    <property type="project" value="TreeGrafter"/>
</dbReference>
<evidence type="ECO:0000259" key="8">
    <source>
        <dbReference type="PROSITE" id="PS51726"/>
    </source>
</evidence>
<feature type="region of interest" description="Disordered" evidence="6">
    <location>
        <begin position="54"/>
        <end position="75"/>
    </location>
</feature>
<evidence type="ECO:0000256" key="2">
    <source>
        <dbReference type="ARBA" id="ARBA00013184"/>
    </source>
</evidence>
<dbReference type="GO" id="GO:0010484">
    <property type="term" value="F:histone H3 acetyltransferase activity"/>
    <property type="evidence" value="ECO:0007669"/>
    <property type="project" value="TreeGrafter"/>
</dbReference>
<keyword evidence="4" id="KW-0007">Acetylation</keyword>
<sequence length="171" mass="18911">NSVIIINLVGFLLSRIEGQPGSPEKPLSELGRLSYESYWRSKVLPFIVTSLRDTPSDTDGDPSATDPCPLSNGHRDDKADRMNFSECVVTIHQITAATGIDPHDVAATIQQLATSIELGADGRPLICFDKTLLLKLKAKYDARATQWIPVDEECLRWSPMVHPHVLCPLYV</sequence>
<dbReference type="GO" id="GO:0003712">
    <property type="term" value="F:transcription coregulator activity"/>
    <property type="evidence" value="ECO:0007669"/>
    <property type="project" value="TreeGrafter"/>
</dbReference>